<dbReference type="PANTHER" id="PTHR22617">
    <property type="entry name" value="CHEMOTAXIS SENSOR HISTIDINE KINASE-RELATED"/>
    <property type="match status" value="1"/>
</dbReference>
<dbReference type="GO" id="GO:0007165">
    <property type="term" value="P:signal transduction"/>
    <property type="evidence" value="ECO:0007669"/>
    <property type="project" value="InterPro"/>
</dbReference>
<dbReference type="RefSeq" id="WP_254163531.1">
    <property type="nucleotide sequence ID" value="NZ_JAHESF010000010.1"/>
</dbReference>
<evidence type="ECO:0000313" key="2">
    <source>
        <dbReference type="EMBL" id="MBT1697660.1"/>
    </source>
</evidence>
<dbReference type="InterPro" id="IPR002545">
    <property type="entry name" value="CheW-lke_dom"/>
</dbReference>
<name>A0AAP2GP83_9BACT</name>
<protein>
    <submittedName>
        <fullName evidence="2">Chemotaxis protein CheW</fullName>
    </submittedName>
</protein>
<accession>A0AAP2GP83</accession>
<dbReference type="GO" id="GO:0005829">
    <property type="term" value="C:cytosol"/>
    <property type="evidence" value="ECO:0007669"/>
    <property type="project" value="TreeGrafter"/>
</dbReference>
<dbReference type="SUPFAM" id="SSF50341">
    <property type="entry name" value="CheW-like"/>
    <property type="match status" value="1"/>
</dbReference>
<dbReference type="Gene3D" id="2.30.30.40">
    <property type="entry name" value="SH3 Domains"/>
    <property type="match status" value="1"/>
</dbReference>
<dbReference type="EMBL" id="JAHESF010000010">
    <property type="protein sequence ID" value="MBT1697660.1"/>
    <property type="molecule type" value="Genomic_DNA"/>
</dbReference>
<proteinExistence type="predicted"/>
<dbReference type="Proteomes" id="UP001319200">
    <property type="component" value="Unassembled WGS sequence"/>
</dbReference>
<dbReference type="InterPro" id="IPR036061">
    <property type="entry name" value="CheW-like_dom_sf"/>
</dbReference>
<sequence length="150" mass="16866">MKQIPCLLFSLNKELFGIDVENVLRVINLEKLMKVPKAPDFIAGAISLEGNVIPVVDLAKKIALGETVIDKRTKVIILEVHHHEDVIDVGVLIDEVIDVITIQESKLLPPVLERMGFDTQTLDGMYKVEEDFYMILNATKVFEKELAVLI</sequence>
<dbReference type="PROSITE" id="PS50851">
    <property type="entry name" value="CHEW"/>
    <property type="match status" value="1"/>
</dbReference>
<keyword evidence="3" id="KW-1185">Reference proteome</keyword>
<feature type="domain" description="CheW-like" evidence="1">
    <location>
        <begin position="3"/>
        <end position="147"/>
    </location>
</feature>
<dbReference type="Pfam" id="PF01584">
    <property type="entry name" value="CheW"/>
    <property type="match status" value="1"/>
</dbReference>
<dbReference type="AlphaFoldDB" id="A0AAP2GP83"/>
<reference evidence="2 3" key="1">
    <citation type="submission" date="2021-05" db="EMBL/GenBank/DDBJ databases">
        <title>A Polyphasic approach of four new species of the genus Ohtaekwangia: Ohtaekwangia histidinii sp. nov., Ohtaekwangia cretensis sp. nov., Ohtaekwangia indiensis sp. nov., Ohtaekwangia reichenbachii sp. nov. from diverse environment.</title>
        <authorList>
            <person name="Octaviana S."/>
        </authorList>
    </citation>
    <scope>NUCLEOTIDE SEQUENCE [LARGE SCALE GENOMIC DNA]</scope>
    <source>
        <strain evidence="2 3">PWU4</strain>
    </source>
</reference>
<dbReference type="InterPro" id="IPR039315">
    <property type="entry name" value="CheW"/>
</dbReference>
<evidence type="ECO:0000313" key="3">
    <source>
        <dbReference type="Proteomes" id="UP001319200"/>
    </source>
</evidence>
<evidence type="ECO:0000259" key="1">
    <source>
        <dbReference type="PROSITE" id="PS50851"/>
    </source>
</evidence>
<comment type="caution">
    <text evidence="2">The sequence shown here is derived from an EMBL/GenBank/DDBJ whole genome shotgun (WGS) entry which is preliminary data.</text>
</comment>
<dbReference type="SMART" id="SM00260">
    <property type="entry name" value="CheW"/>
    <property type="match status" value="1"/>
</dbReference>
<dbReference type="PANTHER" id="PTHR22617:SF23">
    <property type="entry name" value="CHEMOTAXIS PROTEIN CHEW"/>
    <property type="match status" value="1"/>
</dbReference>
<dbReference type="Gene3D" id="2.40.50.180">
    <property type="entry name" value="CheA-289, Domain 4"/>
    <property type="match status" value="1"/>
</dbReference>
<gene>
    <name evidence="2" type="ORF">KK083_12280</name>
</gene>
<organism evidence="2 3">
    <name type="scientific">Chryseosolibacter histidini</name>
    <dbReference type="NCBI Taxonomy" id="2782349"/>
    <lineage>
        <taxon>Bacteria</taxon>
        <taxon>Pseudomonadati</taxon>
        <taxon>Bacteroidota</taxon>
        <taxon>Cytophagia</taxon>
        <taxon>Cytophagales</taxon>
        <taxon>Chryseotaleaceae</taxon>
        <taxon>Chryseosolibacter</taxon>
    </lineage>
</organism>
<dbReference type="GO" id="GO:0006935">
    <property type="term" value="P:chemotaxis"/>
    <property type="evidence" value="ECO:0007669"/>
    <property type="project" value="InterPro"/>
</dbReference>